<name>A0A327KIH1_9BRAD</name>
<dbReference type="RefSeq" id="WP_111357848.1">
    <property type="nucleotide sequence ID" value="NZ_NHSK01000092.1"/>
</dbReference>
<feature type="transmembrane region" description="Helical" evidence="1">
    <location>
        <begin position="31"/>
        <end position="55"/>
    </location>
</feature>
<dbReference type="OrthoDB" id="8255940at2"/>
<evidence type="ECO:0000256" key="1">
    <source>
        <dbReference type="SAM" id="Phobius"/>
    </source>
</evidence>
<keyword evidence="1" id="KW-0472">Membrane</keyword>
<dbReference type="Proteomes" id="UP000248863">
    <property type="component" value="Unassembled WGS sequence"/>
</dbReference>
<protein>
    <recommendedName>
        <fullName evidence="4">SMODS and SLOG-associating 2TM effector domain-containing protein</fullName>
    </recommendedName>
</protein>
<reference evidence="2 3" key="1">
    <citation type="submission" date="2017-07" db="EMBL/GenBank/DDBJ databases">
        <title>Draft Genome Sequences of Select Purple Nonsulfur Bacteria.</title>
        <authorList>
            <person name="Lasarre B."/>
            <person name="Mckinlay J.B."/>
        </authorList>
    </citation>
    <scope>NUCLEOTIDE SEQUENCE [LARGE SCALE GENOMIC DNA]</scope>
    <source>
        <strain evidence="2 3">DSM 11907</strain>
    </source>
</reference>
<proteinExistence type="predicted"/>
<evidence type="ECO:0000313" key="3">
    <source>
        <dbReference type="Proteomes" id="UP000248863"/>
    </source>
</evidence>
<keyword evidence="3" id="KW-1185">Reference proteome</keyword>
<dbReference type="EMBL" id="NPEU01000152">
    <property type="protein sequence ID" value="RAI37946.1"/>
    <property type="molecule type" value="Genomic_DNA"/>
</dbReference>
<organism evidence="2 3">
    <name type="scientific">Rhodoplanes elegans</name>
    <dbReference type="NCBI Taxonomy" id="29408"/>
    <lineage>
        <taxon>Bacteria</taxon>
        <taxon>Pseudomonadati</taxon>
        <taxon>Pseudomonadota</taxon>
        <taxon>Alphaproteobacteria</taxon>
        <taxon>Hyphomicrobiales</taxon>
        <taxon>Nitrobacteraceae</taxon>
        <taxon>Rhodoplanes</taxon>
    </lineage>
</organism>
<evidence type="ECO:0000313" key="2">
    <source>
        <dbReference type="EMBL" id="RAI37946.1"/>
    </source>
</evidence>
<evidence type="ECO:0008006" key="4">
    <source>
        <dbReference type="Google" id="ProtNLM"/>
    </source>
</evidence>
<keyword evidence="1" id="KW-1133">Transmembrane helix</keyword>
<gene>
    <name evidence="2" type="ORF">CH338_14340</name>
</gene>
<sequence>MPEERRFADEIARLEDEIERLAAVAESCRKFMLAAQVAIGIGAVLLAGTVLGLWAAEPLTLLGGLTAVIGGIVVHGSNAGTLRQSRDALLAVEARRDALIDDMALRLVPEPDAGLLPPR</sequence>
<dbReference type="AlphaFoldDB" id="A0A327KIH1"/>
<feature type="transmembrane region" description="Helical" evidence="1">
    <location>
        <begin position="61"/>
        <end position="80"/>
    </location>
</feature>
<comment type="caution">
    <text evidence="2">The sequence shown here is derived from an EMBL/GenBank/DDBJ whole genome shotgun (WGS) entry which is preliminary data.</text>
</comment>
<accession>A0A327KIH1</accession>
<keyword evidence="1" id="KW-0812">Transmembrane</keyword>